<accession>A0AAW7JHX9</accession>
<dbReference type="CDD" id="cd03524">
    <property type="entry name" value="RPA2_OBF_family"/>
    <property type="match status" value="2"/>
</dbReference>
<dbReference type="EMBL" id="JAUEIF010000005">
    <property type="protein sequence ID" value="MDN0025359.1"/>
    <property type="molecule type" value="Genomic_DNA"/>
</dbReference>
<comment type="caution">
    <text evidence="3">The sequence shown here is derived from an EMBL/GenBank/DDBJ whole genome shotgun (WGS) entry which is preliminary data.</text>
</comment>
<reference evidence="3" key="2">
    <citation type="submission" date="2023-08" db="EMBL/GenBank/DDBJ databases">
        <title>Identification and characterization of horizontal gene transfer across gut microbiota members of farm animals based on homology search.</title>
        <authorList>
            <person name="Schwarzerova J."/>
            <person name="Nykrynova M."/>
            <person name="Jureckova K."/>
            <person name="Cejkova D."/>
            <person name="Rychlik I."/>
        </authorList>
    </citation>
    <scope>NUCLEOTIDE SEQUENCE</scope>
    <source>
        <strain evidence="3">ET15</strain>
        <strain evidence="2">ET37</strain>
    </source>
</reference>
<keyword evidence="1" id="KW-0732">Signal</keyword>
<feature type="signal peptide" evidence="1">
    <location>
        <begin position="1"/>
        <end position="22"/>
    </location>
</feature>
<evidence type="ECO:0000313" key="2">
    <source>
        <dbReference type="EMBL" id="MDN0022937.1"/>
    </source>
</evidence>
<evidence type="ECO:0000313" key="3">
    <source>
        <dbReference type="EMBL" id="MDN0025359.1"/>
    </source>
</evidence>
<reference evidence="3" key="1">
    <citation type="submission" date="2023-06" db="EMBL/GenBank/DDBJ databases">
        <authorList>
            <person name="Zeman M."/>
            <person name="Kubasova T."/>
            <person name="Jahodarova E."/>
            <person name="Nykrynova M."/>
            <person name="Rychlik I."/>
        </authorList>
    </citation>
    <scope>NUCLEOTIDE SEQUENCE</scope>
    <source>
        <strain evidence="3">ET15</strain>
        <strain evidence="2">ET37</strain>
    </source>
</reference>
<protein>
    <submittedName>
        <fullName evidence="3">Uncharacterized protein</fullName>
    </submittedName>
</protein>
<feature type="chain" id="PRO_5043398187" evidence="1">
    <location>
        <begin position="23"/>
        <end position="587"/>
    </location>
</feature>
<proteinExistence type="predicted"/>
<dbReference type="EMBL" id="JAUEIE010000007">
    <property type="protein sequence ID" value="MDN0022937.1"/>
    <property type="molecule type" value="Genomic_DNA"/>
</dbReference>
<evidence type="ECO:0000313" key="5">
    <source>
        <dbReference type="Proteomes" id="UP001168478"/>
    </source>
</evidence>
<evidence type="ECO:0000313" key="4">
    <source>
        <dbReference type="Proteomes" id="UP001167831"/>
    </source>
</evidence>
<dbReference type="RefSeq" id="WP_289825476.1">
    <property type="nucleotide sequence ID" value="NZ_JAUEIE010000007.1"/>
</dbReference>
<sequence>MNKILRFSLIALLALVFKTTFAADAYKTLTFPDENQENNKVGAYTETWEATIGTDSWDITNFNNNRWQNWSYIRCGRKNNPSVASIATKFAMGEALSSVVVTIDKITASNVNSISLQVASDAAFNDVVETVNAESLEAGEMIFNVSKAEKNLYYKLVFDCASASGNGIIQVSKVQYYKAGDEPEIVDISNTPETAYTVAKAHELTEAGEGLATSVYIKGIVTEITEVSTQYGNATYYINDTDSKDGQLMIFRGKYFGGENFTAEEQLNLGDEVIVYGQLSVYAGEHQVAQNNVIYSINGKTEPEKPAVDISNTPETAYTVAKANELIAAGEGLDTEVYVKGKITNVEEVSTQFGNATYYINDTEDTEGQLCVFRGYFLNGDKFTSEDQIKVGDEVIVYGKLTNHNGKYEIDTGNKIYSLNGKTEIEPTVDISNTPETAYTVAKANELIAAGEGLETEVYVQGIITSVEEVSTQFGNATYYINDTENTEGQLYVFRGYYLNGDKFTSEDQIKAGDKVIVYGKLMNYNGTYEIGTGNRIYSINNITTGINNVETDTEDANAPVYNLSGQRVNDSYKGIVIKNGKKYINR</sequence>
<gene>
    <name evidence="2" type="ORF">QVN81_07890</name>
    <name evidence="3" type="ORF">QVN84_07495</name>
</gene>
<name>A0AAW7JHX9_9BACT</name>
<dbReference type="Proteomes" id="UP001167831">
    <property type="component" value="Unassembled WGS sequence"/>
</dbReference>
<organism evidence="3 5">
    <name type="scientific">Leyella lascolaii</name>
    <dbReference type="NCBI Taxonomy" id="1776379"/>
    <lineage>
        <taxon>Bacteria</taxon>
        <taxon>Pseudomonadati</taxon>
        <taxon>Bacteroidota</taxon>
        <taxon>Bacteroidia</taxon>
        <taxon>Bacteroidales</taxon>
        <taxon>Prevotellaceae</taxon>
        <taxon>Leyella</taxon>
    </lineage>
</organism>
<dbReference type="AlphaFoldDB" id="A0AAW7JHX9"/>
<keyword evidence="4" id="KW-1185">Reference proteome</keyword>
<evidence type="ECO:0000256" key="1">
    <source>
        <dbReference type="SAM" id="SignalP"/>
    </source>
</evidence>
<dbReference type="Proteomes" id="UP001168478">
    <property type="component" value="Unassembled WGS sequence"/>
</dbReference>